<accession>A0A8T8W977</accession>
<dbReference type="InterPro" id="IPR004529">
    <property type="entry name" value="Phe-tRNA-synth_IIc_asu"/>
</dbReference>
<proteinExistence type="inferred from homology"/>
<dbReference type="KEGG" id="hmp:K6T50_08620"/>
<dbReference type="InterPro" id="IPR002319">
    <property type="entry name" value="Phenylalanyl-tRNA_Synthase"/>
</dbReference>
<dbReference type="SUPFAM" id="SSF46785">
    <property type="entry name" value="Winged helix' DNA-binding domain"/>
    <property type="match status" value="1"/>
</dbReference>
<comment type="catalytic activity">
    <reaction evidence="11">
        <text>tRNA(Phe) + L-phenylalanine + ATP = L-phenylalanyl-tRNA(Phe) + AMP + diphosphate + H(+)</text>
        <dbReference type="Rhea" id="RHEA:19413"/>
        <dbReference type="Rhea" id="RHEA-COMP:9668"/>
        <dbReference type="Rhea" id="RHEA-COMP:9699"/>
        <dbReference type="ChEBI" id="CHEBI:15378"/>
        <dbReference type="ChEBI" id="CHEBI:30616"/>
        <dbReference type="ChEBI" id="CHEBI:33019"/>
        <dbReference type="ChEBI" id="CHEBI:58095"/>
        <dbReference type="ChEBI" id="CHEBI:78442"/>
        <dbReference type="ChEBI" id="CHEBI:78531"/>
        <dbReference type="ChEBI" id="CHEBI:456215"/>
        <dbReference type="EC" id="6.1.1.20"/>
    </reaction>
</comment>
<dbReference type="InterPro" id="IPR036390">
    <property type="entry name" value="WH_DNA-bd_sf"/>
</dbReference>
<keyword evidence="10 11" id="KW-0030">Aminoacyl-tRNA synthetase</keyword>
<dbReference type="EMBL" id="CP081958">
    <property type="protein sequence ID" value="QZP36395.1"/>
    <property type="molecule type" value="Genomic_DNA"/>
</dbReference>
<feature type="binding site" evidence="11">
    <location>
        <position position="335"/>
    </location>
    <ligand>
        <name>L-phenylalanine</name>
        <dbReference type="ChEBI" id="CHEBI:58095"/>
    </ligand>
</feature>
<dbReference type="NCBIfam" id="NF003210">
    <property type="entry name" value="PRK04172.1"/>
    <property type="match status" value="1"/>
</dbReference>
<dbReference type="GO" id="GO:0000287">
    <property type="term" value="F:magnesium ion binding"/>
    <property type="evidence" value="ECO:0007669"/>
    <property type="project" value="UniProtKB-UniRule"/>
</dbReference>
<keyword evidence="8 11" id="KW-0460">Magnesium</keyword>
<dbReference type="GO" id="GO:0000049">
    <property type="term" value="F:tRNA binding"/>
    <property type="evidence" value="ECO:0007669"/>
    <property type="project" value="InterPro"/>
</dbReference>
<evidence type="ECO:0000256" key="4">
    <source>
        <dbReference type="ARBA" id="ARBA00022598"/>
    </source>
</evidence>
<evidence type="ECO:0000313" key="14">
    <source>
        <dbReference type="Proteomes" id="UP000826254"/>
    </source>
</evidence>
<dbReference type="Gene3D" id="3.30.1370.240">
    <property type="match status" value="1"/>
</dbReference>
<dbReference type="SUPFAM" id="SSF55681">
    <property type="entry name" value="Class II aaRS and biotin synthetases"/>
    <property type="match status" value="1"/>
</dbReference>
<dbReference type="HAMAP" id="MF_00282">
    <property type="entry name" value="Phe_tRNA_synth_alpha2"/>
    <property type="match status" value="1"/>
</dbReference>
<dbReference type="PANTHER" id="PTHR11538:SF40">
    <property type="entry name" value="PHENYLALANINE--TRNA LIGASE ALPHA SUBUNIT"/>
    <property type="match status" value="1"/>
</dbReference>
<gene>
    <name evidence="11" type="primary">pheS</name>
    <name evidence="13" type="ORF">K6T50_08620</name>
</gene>
<feature type="binding site" evidence="11">
    <location>
        <position position="418"/>
    </location>
    <ligand>
        <name>L-phenylalanine</name>
        <dbReference type="ChEBI" id="CHEBI:58095"/>
    </ligand>
</feature>
<dbReference type="CDD" id="cd00496">
    <property type="entry name" value="PheRS_alpha_core"/>
    <property type="match status" value="1"/>
</dbReference>
<evidence type="ECO:0000256" key="7">
    <source>
        <dbReference type="ARBA" id="ARBA00022840"/>
    </source>
</evidence>
<dbReference type="Gene3D" id="1.10.10.2320">
    <property type="match status" value="1"/>
</dbReference>
<name>A0A8T8W977_9EURY</name>
<dbReference type="PANTHER" id="PTHR11538">
    <property type="entry name" value="PHENYLALANYL-TRNA SYNTHETASE"/>
    <property type="match status" value="1"/>
</dbReference>
<dbReference type="InterPro" id="IPR022917">
    <property type="entry name" value="Phe_tRNA_ligase_alpha_bac/arc"/>
</dbReference>
<evidence type="ECO:0000256" key="1">
    <source>
        <dbReference type="ARBA" id="ARBA00004496"/>
    </source>
</evidence>
<feature type="binding site" evidence="11">
    <location>
        <begin position="378"/>
        <end position="380"/>
    </location>
    <ligand>
        <name>L-phenylalanine</name>
        <dbReference type="ChEBI" id="CHEBI:58095"/>
    </ligand>
</feature>
<dbReference type="GO" id="GO:0004826">
    <property type="term" value="F:phenylalanine-tRNA ligase activity"/>
    <property type="evidence" value="ECO:0007669"/>
    <property type="project" value="UniProtKB-UniRule"/>
</dbReference>
<dbReference type="AlphaFoldDB" id="A0A8T8W977"/>
<evidence type="ECO:0000256" key="5">
    <source>
        <dbReference type="ARBA" id="ARBA00022723"/>
    </source>
</evidence>
<dbReference type="GeneID" id="67178200"/>
<comment type="subcellular location">
    <subcellularLocation>
        <location evidence="1 11">Cytoplasm</location>
    </subcellularLocation>
</comment>
<keyword evidence="7 11" id="KW-0067">ATP-binding</keyword>
<keyword evidence="4 11" id="KW-0436">Ligase</keyword>
<comment type="subunit">
    <text evidence="11">Tetramer of two alpha and two beta subunits.</text>
</comment>
<dbReference type="EC" id="6.1.1.20" evidence="11"/>
<protein>
    <recommendedName>
        <fullName evidence="11">Phenylalanine--tRNA ligase alpha subunit</fullName>
        <ecNumber evidence="11">6.1.1.20</ecNumber>
    </recommendedName>
    <alternativeName>
        <fullName evidence="11">Phenylalanyl-tRNA synthetase alpha subunit</fullName>
        <shortName evidence="11">PheRS</shortName>
    </alternativeName>
</protein>
<feature type="binding site" evidence="11">
    <location>
        <position position="444"/>
    </location>
    <ligand>
        <name>L-phenylalanine</name>
        <dbReference type="ChEBI" id="CHEBI:58095"/>
    </ligand>
</feature>
<dbReference type="Gene3D" id="1.10.10.2330">
    <property type="match status" value="1"/>
</dbReference>
<evidence type="ECO:0000313" key="13">
    <source>
        <dbReference type="EMBL" id="QZP36395.1"/>
    </source>
</evidence>
<evidence type="ECO:0000259" key="12">
    <source>
        <dbReference type="PROSITE" id="PS50862"/>
    </source>
</evidence>
<keyword evidence="14" id="KW-1185">Reference proteome</keyword>
<dbReference type="InterPro" id="IPR006195">
    <property type="entry name" value="aa-tRNA-synth_II"/>
</dbReference>
<keyword evidence="6 11" id="KW-0547">Nucleotide-binding</keyword>
<dbReference type="RefSeq" id="WP_222606218.1">
    <property type="nucleotide sequence ID" value="NZ_CP081958.1"/>
</dbReference>
<feature type="binding site" evidence="11">
    <location>
        <position position="420"/>
    </location>
    <ligand>
        <name>Mg(2+)</name>
        <dbReference type="ChEBI" id="CHEBI:18420"/>
        <note>ligand shared with heterodimeric partner</note>
    </ligand>
</feature>
<keyword evidence="9 11" id="KW-0648">Protein biosynthesis</keyword>
<dbReference type="GO" id="GO:0005737">
    <property type="term" value="C:cytoplasm"/>
    <property type="evidence" value="ECO:0007669"/>
    <property type="project" value="UniProtKB-SubCell"/>
</dbReference>
<keyword evidence="5 11" id="KW-0479">Metal-binding</keyword>
<dbReference type="GO" id="GO:0006432">
    <property type="term" value="P:phenylalanyl-tRNA aminoacylation"/>
    <property type="evidence" value="ECO:0007669"/>
    <property type="project" value="UniProtKB-UniRule"/>
</dbReference>
<feature type="domain" description="Aminoacyl-transfer RNA synthetases class-II family profile" evidence="12">
    <location>
        <begin position="241"/>
        <end position="486"/>
    </location>
</feature>
<dbReference type="InterPro" id="IPR045864">
    <property type="entry name" value="aa-tRNA-synth_II/BPL/LPL"/>
</dbReference>
<evidence type="ECO:0000256" key="9">
    <source>
        <dbReference type="ARBA" id="ARBA00022917"/>
    </source>
</evidence>
<evidence type="ECO:0000256" key="8">
    <source>
        <dbReference type="ARBA" id="ARBA00022842"/>
    </source>
</evidence>
<dbReference type="GO" id="GO:0005524">
    <property type="term" value="F:ATP binding"/>
    <property type="evidence" value="ECO:0007669"/>
    <property type="project" value="UniProtKB-UniRule"/>
</dbReference>
<evidence type="ECO:0000256" key="2">
    <source>
        <dbReference type="ARBA" id="ARBA00006703"/>
    </source>
</evidence>
<evidence type="ECO:0000256" key="11">
    <source>
        <dbReference type="HAMAP-Rule" id="MF_00282"/>
    </source>
</evidence>
<dbReference type="Proteomes" id="UP000826254">
    <property type="component" value="Chromosome"/>
</dbReference>
<evidence type="ECO:0000256" key="6">
    <source>
        <dbReference type="ARBA" id="ARBA00022741"/>
    </source>
</evidence>
<dbReference type="Pfam" id="PF01409">
    <property type="entry name" value="tRNA-synt_2d"/>
    <property type="match status" value="1"/>
</dbReference>
<evidence type="ECO:0000256" key="10">
    <source>
        <dbReference type="ARBA" id="ARBA00023146"/>
    </source>
</evidence>
<dbReference type="NCBIfam" id="TIGR00468">
    <property type="entry name" value="pheS"/>
    <property type="match status" value="1"/>
</dbReference>
<evidence type="ECO:0000256" key="3">
    <source>
        <dbReference type="ARBA" id="ARBA00022490"/>
    </source>
</evidence>
<sequence>MRLPQAQVALLEAASATDAKTIEQLAAETDLKPETVTRAAFDLRDEGLVTVDERVEESATLTDEGETYRNEGLPEVRLFRAARDAGGDVGMGEAVGAAGLEGPEVDIALANYARKGYGVVDSGQVSANEDADPDDDDEAAALDALAADEAVDDAALLDRLESRGLVELDERTVRSVTLTDDGVDALMAGVEAAETVDRLTPELLTSGDWEDVEFAEYTVEADAPAVEGGREHVLRGMSERVKDVLVGMGFQEMDGPHADADFWINDCLFMPQDHPARTHWDRFALDVPPVADLPEGLVDRVEAAHRDGVGEDGDGYHSPWSEDFARAIALRGHTTSLSMRYLSGYANADLEPPKRYFSVQKAYRNDTLDATHLLEFYQIEGWVMAEDLSVRDLMGTFEEFYRQFGIEEIRFKPHYNPYTEPSFELFGEHPETGEEIEIGNSGMFRDEVLEPLGIDCDVMAWGLALERLAMLTTGAEDIRDLHGTLADLEFLRNAEVTY</sequence>
<comment type="similarity">
    <text evidence="2 11">Belongs to the class-II aminoacyl-tRNA synthetase family. Phe-tRNA synthetase alpha subunit type 2 subfamily.</text>
</comment>
<dbReference type="Gene3D" id="3.30.930.10">
    <property type="entry name" value="Bira Bifunctional Protein, Domain 2"/>
    <property type="match status" value="1"/>
</dbReference>
<organism evidence="13 14">
    <name type="scientific">Halobaculum magnesiiphilum</name>
    <dbReference type="NCBI Taxonomy" id="1017351"/>
    <lineage>
        <taxon>Archaea</taxon>
        <taxon>Methanobacteriati</taxon>
        <taxon>Methanobacteriota</taxon>
        <taxon>Stenosarchaea group</taxon>
        <taxon>Halobacteria</taxon>
        <taxon>Halobacteriales</taxon>
        <taxon>Haloferacaceae</taxon>
        <taxon>Halobaculum</taxon>
    </lineage>
</organism>
<comment type="cofactor">
    <cofactor evidence="11">
        <name>Mg(2+)</name>
        <dbReference type="ChEBI" id="CHEBI:18420"/>
    </cofactor>
    <text evidence="11">Binds 2 magnesium ions per tetramer.</text>
</comment>
<keyword evidence="3 11" id="KW-0963">Cytoplasm</keyword>
<reference evidence="13 14" key="1">
    <citation type="journal article" date="2021" name="Int. J. Syst. Evol. Microbiol.">
        <title>Halobaculum halophilum sp. nov. and Halobaculum salinum sp. nov., isolated from salt lake and saline soil.</title>
        <authorList>
            <person name="Cui H.L."/>
            <person name="Shi X.W."/>
            <person name="Yin X.M."/>
            <person name="Yang X.Y."/>
            <person name="Hou J."/>
            <person name="Zhu L."/>
        </authorList>
    </citation>
    <scope>NUCLEOTIDE SEQUENCE [LARGE SCALE GENOMIC DNA]</scope>
    <source>
        <strain evidence="13 14">NBRC 109044</strain>
    </source>
</reference>
<dbReference type="PROSITE" id="PS50862">
    <property type="entry name" value="AA_TRNA_LIGASE_II"/>
    <property type="match status" value="1"/>
</dbReference>